<feature type="region of interest" description="Disordered" evidence="1">
    <location>
        <begin position="116"/>
        <end position="137"/>
    </location>
</feature>
<accession>A0ABR2ZT50</accession>
<feature type="region of interest" description="Disordered" evidence="1">
    <location>
        <begin position="73"/>
        <end position="97"/>
    </location>
</feature>
<protein>
    <recommendedName>
        <fullName evidence="4">SAP domain-containing protein</fullName>
    </recommendedName>
</protein>
<dbReference type="EMBL" id="JBBXMP010000070">
    <property type="protein sequence ID" value="KAL0063933.1"/>
    <property type="molecule type" value="Genomic_DNA"/>
</dbReference>
<gene>
    <name evidence="2" type="ORF">AAF712_009123</name>
</gene>
<feature type="region of interest" description="Disordered" evidence="1">
    <location>
        <begin position="227"/>
        <end position="252"/>
    </location>
</feature>
<feature type="compositionally biased region" description="Low complexity" evidence="1">
    <location>
        <begin position="314"/>
        <end position="324"/>
    </location>
</feature>
<comment type="caution">
    <text evidence="2">The sequence shown here is derived from an EMBL/GenBank/DDBJ whole genome shotgun (WGS) entry which is preliminary data.</text>
</comment>
<proteinExistence type="predicted"/>
<feature type="compositionally biased region" description="Basic and acidic residues" evidence="1">
    <location>
        <begin position="227"/>
        <end position="244"/>
    </location>
</feature>
<dbReference type="Proteomes" id="UP001437256">
    <property type="component" value="Unassembled WGS sequence"/>
</dbReference>
<evidence type="ECO:0000313" key="3">
    <source>
        <dbReference type="Proteomes" id="UP001437256"/>
    </source>
</evidence>
<feature type="region of interest" description="Disordered" evidence="1">
    <location>
        <begin position="314"/>
        <end position="344"/>
    </location>
</feature>
<evidence type="ECO:0008006" key="4">
    <source>
        <dbReference type="Google" id="ProtNLM"/>
    </source>
</evidence>
<organism evidence="2 3">
    <name type="scientific">Marasmius tenuissimus</name>
    <dbReference type="NCBI Taxonomy" id="585030"/>
    <lineage>
        <taxon>Eukaryota</taxon>
        <taxon>Fungi</taxon>
        <taxon>Dikarya</taxon>
        <taxon>Basidiomycota</taxon>
        <taxon>Agaricomycotina</taxon>
        <taxon>Agaricomycetes</taxon>
        <taxon>Agaricomycetidae</taxon>
        <taxon>Agaricales</taxon>
        <taxon>Marasmiineae</taxon>
        <taxon>Marasmiaceae</taxon>
        <taxon>Marasmius</taxon>
    </lineage>
</organism>
<feature type="compositionally biased region" description="Polar residues" evidence="1">
    <location>
        <begin position="118"/>
        <end position="129"/>
    </location>
</feature>
<sequence>MPREDFIREYLGVRESTFKTTTIQAAWARSGAHPFNPKVFHDTDYAPSLATSYNNADVPSTFPLPSFYDDSEVPNGNHTCEGCEDDPDIDPVSSPQLSPPISVAALPAVSIVADLPPSASSQSTPTDNSDPLPPPAVAYKSNVPCAQYRDDSQYIGALEDEVDALRKENAKIGAHCVILHDQYTVLKRKYNKANTKKSKKRKLNVEARHLTSDEFMMQKEKENRERAAEEQRKDFERQHQRETCDQSAPFLGSLKSKNKEDLKDVAYRLGLPMDGTNNELIARIESHFTANPALHENPVFVGLFNSRHGQTMATSASASISSSTDPGPSALPSDPQPVSPLGDATHFNAHAQITATPSHSNHIPLSCESYRPPGPSSYHIPPGYIAHVPSYYRPSANL</sequence>
<reference evidence="2 3" key="1">
    <citation type="submission" date="2024-05" db="EMBL/GenBank/DDBJ databases">
        <title>A draft genome resource for the thread blight pathogen Marasmius tenuissimus strain MS-2.</title>
        <authorList>
            <person name="Yulfo-Soto G.E."/>
            <person name="Baruah I.K."/>
            <person name="Amoako-Attah I."/>
            <person name="Bukari Y."/>
            <person name="Meinhardt L.W."/>
            <person name="Bailey B.A."/>
            <person name="Cohen S.P."/>
        </authorList>
    </citation>
    <scope>NUCLEOTIDE SEQUENCE [LARGE SCALE GENOMIC DNA]</scope>
    <source>
        <strain evidence="2 3">MS-2</strain>
    </source>
</reference>
<evidence type="ECO:0000313" key="2">
    <source>
        <dbReference type="EMBL" id="KAL0063933.1"/>
    </source>
</evidence>
<name>A0ABR2ZT50_9AGAR</name>
<evidence type="ECO:0000256" key="1">
    <source>
        <dbReference type="SAM" id="MobiDB-lite"/>
    </source>
</evidence>
<keyword evidence="3" id="KW-1185">Reference proteome</keyword>